<feature type="repeat" description="HEAT" evidence="3">
    <location>
        <begin position="91"/>
        <end position="128"/>
    </location>
</feature>
<dbReference type="AlphaFoldDB" id="I2CPQ6"/>
<dbReference type="InterPro" id="IPR016024">
    <property type="entry name" value="ARM-type_fold"/>
</dbReference>
<keyword evidence="1" id="KW-0677">Repeat</keyword>
<dbReference type="Pfam" id="PF22956">
    <property type="entry name" value="VPS15-like_hel"/>
    <property type="match status" value="1"/>
</dbReference>
<dbReference type="PANTHER" id="PTHR10648:SF4">
    <property type="entry name" value="PROTEIN PHOSPHATASE 2 (FORMERLY 2A), REGULATORY SUBUNIT A, BETA ISOFORM-RELATED"/>
    <property type="match status" value="1"/>
</dbReference>
<dbReference type="PANTHER" id="PTHR10648">
    <property type="entry name" value="SERINE/THREONINE-PROTEIN PHOSPHATASE PP2A 65 KDA REGULATORY SUBUNIT"/>
    <property type="match status" value="1"/>
</dbReference>
<feature type="non-terminal residue" evidence="6">
    <location>
        <position position="1"/>
    </location>
</feature>
<dbReference type="InterPro" id="IPR055231">
    <property type="entry name" value="2AA_helical"/>
</dbReference>
<reference evidence="6" key="1">
    <citation type="journal article" date="2012" name="Bioengineered">
        <title>Additional insights into the genome of the oleaginous model alga Nannochloropsis gaditana.</title>
        <authorList>
            <person name="Jinkerson R.E."/>
            <person name="Radakovits R."/>
            <person name="Posewitz M.C."/>
        </authorList>
    </citation>
    <scope>NUCLEOTIDE SEQUENCE</scope>
    <source>
        <strain evidence="6">CCMP526</strain>
    </source>
</reference>
<evidence type="ECO:0000256" key="2">
    <source>
        <dbReference type="ARBA" id="ARBA00038332"/>
    </source>
</evidence>
<feature type="repeat" description="HEAT" evidence="3">
    <location>
        <begin position="177"/>
        <end position="215"/>
    </location>
</feature>
<organism evidence="6">
    <name type="scientific">Nannochloropsis gaditana (strain CCMP526)</name>
    <name type="common">Green microalga</name>
    <name type="synonym">Microchloropsis gaditana</name>
    <dbReference type="NCBI Taxonomy" id="1093141"/>
    <lineage>
        <taxon>Eukaryota</taxon>
        <taxon>Sar</taxon>
        <taxon>Stramenopiles</taxon>
        <taxon>Ochrophyta</taxon>
        <taxon>Eustigmatophyceae</taxon>
        <taxon>Eustigmatales</taxon>
        <taxon>Monodopsidaceae</taxon>
        <taxon>Nannochloropsis</taxon>
    </lineage>
</organism>
<evidence type="ECO:0000259" key="5">
    <source>
        <dbReference type="Pfam" id="PF22956"/>
    </source>
</evidence>
<feature type="domain" description="Phosphatase PP2A regulatory subunit A/Splicing factor 3B subunit 1-like HEAT repeat" evidence="4">
    <location>
        <begin position="134"/>
        <end position="208"/>
    </location>
</feature>
<dbReference type="SUPFAM" id="SSF48371">
    <property type="entry name" value="ARM repeat"/>
    <property type="match status" value="1"/>
</dbReference>
<dbReference type="InterPro" id="IPR011989">
    <property type="entry name" value="ARM-like"/>
</dbReference>
<dbReference type="EMBL" id="JU968660">
    <property type="protein sequence ID" value="AFJ68889.1"/>
    <property type="molecule type" value="mRNA"/>
</dbReference>
<dbReference type="GO" id="GO:0005634">
    <property type="term" value="C:nucleus"/>
    <property type="evidence" value="ECO:0007669"/>
    <property type="project" value="TreeGrafter"/>
</dbReference>
<dbReference type="Gene3D" id="1.25.10.10">
    <property type="entry name" value="Leucine-rich Repeat Variant"/>
    <property type="match status" value="1"/>
</dbReference>
<evidence type="ECO:0000313" key="6">
    <source>
        <dbReference type="EMBL" id="AFJ68889.1"/>
    </source>
</evidence>
<dbReference type="InterPro" id="IPR021133">
    <property type="entry name" value="HEAT_type_2"/>
</dbReference>
<dbReference type="PROSITE" id="PS50077">
    <property type="entry name" value="HEAT_REPEAT"/>
    <property type="match status" value="4"/>
</dbReference>
<evidence type="ECO:0000259" key="4">
    <source>
        <dbReference type="Pfam" id="PF22646"/>
    </source>
</evidence>
<dbReference type="Pfam" id="PF22646">
    <property type="entry name" value="PPP2R1A-like_HEAT"/>
    <property type="match status" value="1"/>
</dbReference>
<reference evidence="6" key="2">
    <citation type="journal article" date="2012" name="Nat. Commun.">
        <title>Draft genome sequence and genetic transformation of the oleaginous alga Nannochloropis gaditana.</title>
        <authorList>
            <person name="Radakovits R."/>
            <person name="Jinkerson R.E."/>
            <person name="Fuerstenberg S.I."/>
            <person name="Tae H."/>
            <person name="Settlage R.E."/>
            <person name="Boore J.L."/>
            <person name="Posewitz M.C."/>
        </authorList>
    </citation>
    <scope>NUCLEOTIDE SEQUENCE</scope>
    <source>
        <strain evidence="6">CCMP526</strain>
    </source>
</reference>
<dbReference type="InterPro" id="IPR054573">
    <property type="entry name" value="PP2A/SF3B1-like_HEAT"/>
</dbReference>
<feature type="repeat" description="HEAT" evidence="3">
    <location>
        <begin position="137"/>
        <end position="156"/>
    </location>
</feature>
<feature type="non-terminal residue" evidence="6">
    <location>
        <position position="256"/>
    </location>
</feature>
<dbReference type="GO" id="GO:0019888">
    <property type="term" value="F:protein phosphatase regulator activity"/>
    <property type="evidence" value="ECO:0007669"/>
    <property type="project" value="TreeGrafter"/>
</dbReference>
<evidence type="ECO:0000256" key="1">
    <source>
        <dbReference type="ARBA" id="ARBA00022737"/>
    </source>
</evidence>
<comment type="similarity">
    <text evidence="2">Belongs to the phosphatase 2A regulatory subunit A family.</text>
</comment>
<dbReference type="GO" id="GO:0000159">
    <property type="term" value="C:protein phosphatase type 2A complex"/>
    <property type="evidence" value="ECO:0007669"/>
    <property type="project" value="TreeGrafter"/>
</dbReference>
<feature type="repeat" description="HEAT" evidence="3">
    <location>
        <begin position="48"/>
        <end position="86"/>
    </location>
</feature>
<sequence length="256" mass="27668">EGGREGELRALFGTALAKNDNPMVRKAAASALREMVPALSPSLLSEWLIPLWGKLSSDDQDMVRVAAVESMLAVAQTFQSTGIDDQTLHHVLPPLRHALEDRSWKVRVSLATDYAGIARALKGEGGQRALDALHHDLLPGLVSLLQDNEAEVRIAALTHGFAPFCPLLGAPLFVQHLLPCARLLAPDTLPGVRLALSTACLDLAPFLGQDEFMEQVMPLLERFLMDATCPEVNARLHILSRLAAIGPWLPPPPSAP</sequence>
<evidence type="ECO:0000256" key="3">
    <source>
        <dbReference type="PROSITE-ProRule" id="PRU00103"/>
    </source>
</evidence>
<name>I2CPQ6_NANGC</name>
<feature type="domain" description="Phosphatase 2A Regulatory Subunit A helical" evidence="5">
    <location>
        <begin position="21"/>
        <end position="118"/>
    </location>
</feature>
<protein>
    <submittedName>
        <fullName evidence="6">Protein phosphatase 2a structural subunit</fullName>
    </submittedName>
</protein>
<proteinExistence type="evidence at transcript level"/>
<dbReference type="InterPro" id="IPR051023">
    <property type="entry name" value="PP2A_Regulatory_Subunit_A"/>
</dbReference>
<gene>
    <name evidence="6" type="ORF">NGATSA_3018400</name>
</gene>
<accession>I2CPQ6</accession>
<dbReference type="GO" id="GO:0005829">
    <property type="term" value="C:cytosol"/>
    <property type="evidence" value="ECO:0007669"/>
    <property type="project" value="TreeGrafter"/>
</dbReference>